<evidence type="ECO:0000313" key="1">
    <source>
        <dbReference type="EMBL" id="TFK69014.1"/>
    </source>
</evidence>
<accession>A0ACD3AUH5</accession>
<proteinExistence type="predicted"/>
<gene>
    <name evidence="1" type="ORF">BDN72DRAFT_959861</name>
</gene>
<reference evidence="1 2" key="1">
    <citation type="journal article" date="2019" name="Nat. Ecol. Evol.">
        <title>Megaphylogeny resolves global patterns of mushroom evolution.</title>
        <authorList>
            <person name="Varga T."/>
            <person name="Krizsan K."/>
            <person name="Foldi C."/>
            <person name="Dima B."/>
            <person name="Sanchez-Garcia M."/>
            <person name="Sanchez-Ramirez S."/>
            <person name="Szollosi G.J."/>
            <person name="Szarkandi J.G."/>
            <person name="Papp V."/>
            <person name="Albert L."/>
            <person name="Andreopoulos W."/>
            <person name="Angelini C."/>
            <person name="Antonin V."/>
            <person name="Barry K.W."/>
            <person name="Bougher N.L."/>
            <person name="Buchanan P."/>
            <person name="Buyck B."/>
            <person name="Bense V."/>
            <person name="Catcheside P."/>
            <person name="Chovatia M."/>
            <person name="Cooper J."/>
            <person name="Damon W."/>
            <person name="Desjardin D."/>
            <person name="Finy P."/>
            <person name="Geml J."/>
            <person name="Haridas S."/>
            <person name="Hughes K."/>
            <person name="Justo A."/>
            <person name="Karasinski D."/>
            <person name="Kautmanova I."/>
            <person name="Kiss B."/>
            <person name="Kocsube S."/>
            <person name="Kotiranta H."/>
            <person name="LaButti K.M."/>
            <person name="Lechner B.E."/>
            <person name="Liimatainen K."/>
            <person name="Lipzen A."/>
            <person name="Lukacs Z."/>
            <person name="Mihaltcheva S."/>
            <person name="Morgado L.N."/>
            <person name="Niskanen T."/>
            <person name="Noordeloos M.E."/>
            <person name="Ohm R.A."/>
            <person name="Ortiz-Santana B."/>
            <person name="Ovrebo C."/>
            <person name="Racz N."/>
            <person name="Riley R."/>
            <person name="Savchenko A."/>
            <person name="Shiryaev A."/>
            <person name="Soop K."/>
            <person name="Spirin V."/>
            <person name="Szebenyi C."/>
            <person name="Tomsovsky M."/>
            <person name="Tulloss R.E."/>
            <person name="Uehling J."/>
            <person name="Grigoriev I.V."/>
            <person name="Vagvolgyi C."/>
            <person name="Papp T."/>
            <person name="Martin F.M."/>
            <person name="Miettinen O."/>
            <person name="Hibbett D.S."/>
            <person name="Nagy L.G."/>
        </authorList>
    </citation>
    <scope>NUCLEOTIDE SEQUENCE [LARGE SCALE GENOMIC DNA]</scope>
    <source>
        <strain evidence="1 2">NL-1719</strain>
    </source>
</reference>
<dbReference type="Proteomes" id="UP000308600">
    <property type="component" value="Unassembled WGS sequence"/>
</dbReference>
<keyword evidence="2" id="KW-1185">Reference proteome</keyword>
<dbReference type="EMBL" id="ML208339">
    <property type="protein sequence ID" value="TFK69014.1"/>
    <property type="molecule type" value="Genomic_DNA"/>
</dbReference>
<organism evidence="1 2">
    <name type="scientific">Pluteus cervinus</name>
    <dbReference type="NCBI Taxonomy" id="181527"/>
    <lineage>
        <taxon>Eukaryota</taxon>
        <taxon>Fungi</taxon>
        <taxon>Dikarya</taxon>
        <taxon>Basidiomycota</taxon>
        <taxon>Agaricomycotina</taxon>
        <taxon>Agaricomycetes</taxon>
        <taxon>Agaricomycetidae</taxon>
        <taxon>Agaricales</taxon>
        <taxon>Pluteineae</taxon>
        <taxon>Pluteaceae</taxon>
        <taxon>Pluteus</taxon>
    </lineage>
</organism>
<evidence type="ECO:0000313" key="2">
    <source>
        <dbReference type="Proteomes" id="UP000308600"/>
    </source>
</evidence>
<name>A0ACD3AUH5_9AGAR</name>
<sequence>MAKSKFRGKRKPSQPNPNNRTLLPELWLEIITFLSVQDLRHLSKCSRTLRTFSIPYLFKTFVTHPFDGEQSNYSLVRQALGVVGIVRVRKPEDCLQVLSRPHISGVIETFAILPRGITLRNTQQEATEVSYEIDSLIDQLFELLPKLPKLKKLVCSRITLSKERVDILLHLPVKQLELQRCILRGFAPAVSKSPGTLESVTLVFYPNIFDPAWYDSEWVALFKALFSPSLKSIQSPNIGEVLYTMARCPPSITNLNIPVESVTSPHFVSAMGRCPQLHTISLTCRRGRSTYPPMHQLPPHSFPQLRYYAGPVEYLSGFIQGRQSIKGVHLVHTPFTAIPASSIELVPQAVESFECSFPGAIGSFLLPTIHSHFSSLKKLTIISRGLGLREALEDPAVIPLPGIRHFKASAFIGLRDDAVKHLEEYVPLLLRVYPGLEVAELVRPMVDESQVTLVWNRNMDSGIDDGRRDERDVRGSMRVLEMDEV</sequence>
<protein>
    <submittedName>
        <fullName evidence="1">Uncharacterized protein</fullName>
    </submittedName>
</protein>